<proteinExistence type="predicted"/>
<protein>
    <submittedName>
        <fullName evidence="1">Tryptophan 2,3-dioxygenase family protein</fullName>
    </submittedName>
</protein>
<keyword evidence="2" id="KW-1185">Reference proteome</keyword>
<accession>A0ABW0EI73</accession>
<name>A0ABW0EI73_9PSEU</name>
<evidence type="ECO:0000313" key="1">
    <source>
        <dbReference type="EMBL" id="MFC5286657.1"/>
    </source>
</evidence>
<gene>
    <name evidence="1" type="ORF">ACFPM7_06305</name>
</gene>
<dbReference type="PANTHER" id="PTHR10138:SF0">
    <property type="entry name" value="TRYPTOPHAN 2,3-DIOXYGENASE"/>
    <property type="match status" value="1"/>
</dbReference>
<dbReference type="InterPro" id="IPR004981">
    <property type="entry name" value="Trp_2_3_dOase"/>
</dbReference>
<dbReference type="EMBL" id="JBHSKF010000002">
    <property type="protein sequence ID" value="MFC5286657.1"/>
    <property type="molecule type" value="Genomic_DNA"/>
</dbReference>
<sequence length="385" mass="43064">MTITDVLVPTLPPRVAAMARRLAATPLADLDPRTLAELDTVHERARTGPDTEENRLLRLLTRQFSTRTAIPDYYRYTGMHVYDWFLSRREDVFGGCVLALHGALLELARVERTAARRPSAPEHVLERLRRLGPLTDQVLDLPLAPDGLARARDLAESGVDDARLGHDLLVLAACTGHRRSDKHDEHVFLSAVYVCEIVFFLIRWSARQAVDSTVDRRVCRFHLDRATACAELLSATFHVLKTLSPAMFLSFRDATGDASAVQSLNYHLMEQVLYGYDDRKAPIYQRLAHLRPLAEAPLRDFASLRSVITATGDDVLTEAYGRLDRTLLTWRGRHYGFGRTYLPDMEGSGGTEGASYLKMHIHKDGLGSGDRVIDPASALSRFAFS</sequence>
<dbReference type="SUPFAM" id="SSF140959">
    <property type="entry name" value="Indolic compounds 2,3-dioxygenase-like"/>
    <property type="match status" value="1"/>
</dbReference>
<dbReference type="Proteomes" id="UP001596157">
    <property type="component" value="Unassembled WGS sequence"/>
</dbReference>
<dbReference type="Gene3D" id="1.20.58.480">
    <property type="match status" value="1"/>
</dbReference>
<dbReference type="PANTHER" id="PTHR10138">
    <property type="entry name" value="TRYPTOPHAN 2,3-DIOXYGENASE"/>
    <property type="match status" value="1"/>
</dbReference>
<reference evidence="2" key="1">
    <citation type="journal article" date="2019" name="Int. J. Syst. Evol. Microbiol.">
        <title>The Global Catalogue of Microorganisms (GCM) 10K type strain sequencing project: providing services to taxonomists for standard genome sequencing and annotation.</title>
        <authorList>
            <consortium name="The Broad Institute Genomics Platform"/>
            <consortium name="The Broad Institute Genome Sequencing Center for Infectious Disease"/>
            <person name="Wu L."/>
            <person name="Ma J."/>
        </authorList>
    </citation>
    <scope>NUCLEOTIDE SEQUENCE [LARGE SCALE GENOMIC DNA]</scope>
    <source>
        <strain evidence="2">CCUG 59778</strain>
    </source>
</reference>
<comment type="caution">
    <text evidence="1">The sequence shown here is derived from an EMBL/GenBank/DDBJ whole genome shotgun (WGS) entry which is preliminary data.</text>
</comment>
<evidence type="ECO:0000313" key="2">
    <source>
        <dbReference type="Proteomes" id="UP001596157"/>
    </source>
</evidence>
<dbReference type="InterPro" id="IPR037217">
    <property type="entry name" value="Trp/Indoleamine_2_3_dOase-like"/>
</dbReference>
<dbReference type="RefSeq" id="WP_378244794.1">
    <property type="nucleotide sequence ID" value="NZ_JBHSKF010000002.1"/>
</dbReference>
<dbReference type="Pfam" id="PF03301">
    <property type="entry name" value="Trp_dioxygenase"/>
    <property type="match status" value="1"/>
</dbReference>
<organism evidence="1 2">
    <name type="scientific">Actinokineospora guangxiensis</name>
    <dbReference type="NCBI Taxonomy" id="1490288"/>
    <lineage>
        <taxon>Bacteria</taxon>
        <taxon>Bacillati</taxon>
        <taxon>Actinomycetota</taxon>
        <taxon>Actinomycetes</taxon>
        <taxon>Pseudonocardiales</taxon>
        <taxon>Pseudonocardiaceae</taxon>
        <taxon>Actinokineospora</taxon>
    </lineage>
</organism>